<accession>A0ABR1QFB6</accession>
<sequence>MLPQACNCADNVFQPNPIGSGLPSEAGMNTTRLDPRSPTKVRDDIQKLHNMIGQTCTAPAGPSGCARVAYTNGGDVWMCNDNTTPSEAPCSLLGDYAQAIVESCSTKDSANDYVVQGQLFDVGSGPDGSGGWATSWSGLTLVADSSTGGR</sequence>
<evidence type="ECO:0000313" key="3">
    <source>
        <dbReference type="Proteomes" id="UP001391051"/>
    </source>
</evidence>
<keyword evidence="3" id="KW-1185">Reference proteome</keyword>
<evidence type="ECO:0000256" key="1">
    <source>
        <dbReference type="SAM" id="MobiDB-lite"/>
    </source>
</evidence>
<dbReference type="Proteomes" id="UP001391051">
    <property type="component" value="Unassembled WGS sequence"/>
</dbReference>
<dbReference type="RefSeq" id="XP_066700746.1">
    <property type="nucleotide sequence ID" value="XM_066844634.1"/>
</dbReference>
<evidence type="ECO:0000313" key="2">
    <source>
        <dbReference type="EMBL" id="KAK7952684.1"/>
    </source>
</evidence>
<protein>
    <submittedName>
        <fullName evidence="2">Uncharacterized protein</fullName>
    </submittedName>
</protein>
<gene>
    <name evidence="2" type="ORF">PG986_008412</name>
</gene>
<dbReference type="EMBL" id="JAQQWE010000005">
    <property type="protein sequence ID" value="KAK7952684.1"/>
    <property type="molecule type" value="Genomic_DNA"/>
</dbReference>
<name>A0ABR1QFB6_9PEZI</name>
<comment type="caution">
    <text evidence="2">The sequence shown here is derived from an EMBL/GenBank/DDBJ whole genome shotgun (WGS) entry which is preliminary data.</text>
</comment>
<dbReference type="GeneID" id="92077696"/>
<proteinExistence type="predicted"/>
<feature type="region of interest" description="Disordered" evidence="1">
    <location>
        <begin position="19"/>
        <end position="39"/>
    </location>
</feature>
<reference evidence="2 3" key="1">
    <citation type="submission" date="2023-01" db="EMBL/GenBank/DDBJ databases">
        <title>Analysis of 21 Apiospora genomes using comparative genomics revels a genus with tremendous synthesis potential of carbohydrate active enzymes and secondary metabolites.</title>
        <authorList>
            <person name="Sorensen T."/>
        </authorList>
    </citation>
    <scope>NUCLEOTIDE SEQUENCE [LARGE SCALE GENOMIC DNA]</scope>
    <source>
        <strain evidence="2 3">CBS 24483</strain>
    </source>
</reference>
<organism evidence="2 3">
    <name type="scientific">Apiospora aurea</name>
    <dbReference type="NCBI Taxonomy" id="335848"/>
    <lineage>
        <taxon>Eukaryota</taxon>
        <taxon>Fungi</taxon>
        <taxon>Dikarya</taxon>
        <taxon>Ascomycota</taxon>
        <taxon>Pezizomycotina</taxon>
        <taxon>Sordariomycetes</taxon>
        <taxon>Xylariomycetidae</taxon>
        <taxon>Amphisphaeriales</taxon>
        <taxon>Apiosporaceae</taxon>
        <taxon>Apiospora</taxon>
    </lineage>
</organism>